<proteinExistence type="predicted"/>
<feature type="transmembrane region" description="Helical" evidence="1">
    <location>
        <begin position="301"/>
        <end position="321"/>
    </location>
</feature>
<feature type="transmembrane region" description="Helical" evidence="1">
    <location>
        <begin position="327"/>
        <end position="345"/>
    </location>
</feature>
<reference evidence="2 3" key="1">
    <citation type="submission" date="2019-01" db="EMBL/GenBank/DDBJ databases">
        <title>Lactibacter flavus gen. nov., sp. nov., a novel bacterium of the family Propionibacteriaceae isolated from raw milk and dairy products.</title>
        <authorList>
            <person name="Huptas C."/>
            <person name="Wenning M."/>
            <person name="Breitenwieser F."/>
            <person name="Doll E."/>
            <person name="Von Neubeck M."/>
            <person name="Busse H.-J."/>
            <person name="Scherer S."/>
        </authorList>
    </citation>
    <scope>NUCLEOTIDE SEQUENCE [LARGE SCALE GENOMIC DNA]</scope>
    <source>
        <strain evidence="2 3">KCTC 33808</strain>
    </source>
</reference>
<evidence type="ECO:0008006" key="4">
    <source>
        <dbReference type="Google" id="ProtNLM"/>
    </source>
</evidence>
<accession>A0A4Q9KE36</accession>
<feature type="transmembrane region" description="Helical" evidence="1">
    <location>
        <begin position="105"/>
        <end position="129"/>
    </location>
</feature>
<name>A0A4Q9KE36_9ACTN</name>
<dbReference type="OrthoDB" id="5023989at2"/>
<feature type="transmembrane region" description="Helical" evidence="1">
    <location>
        <begin position="277"/>
        <end position="296"/>
    </location>
</feature>
<organism evidence="2 3">
    <name type="scientific">Propioniciclava sinopodophylli</name>
    <dbReference type="NCBI Taxonomy" id="1837344"/>
    <lineage>
        <taxon>Bacteria</taxon>
        <taxon>Bacillati</taxon>
        <taxon>Actinomycetota</taxon>
        <taxon>Actinomycetes</taxon>
        <taxon>Propionibacteriales</taxon>
        <taxon>Propionibacteriaceae</taxon>
        <taxon>Propioniciclava</taxon>
    </lineage>
</organism>
<feature type="transmembrane region" description="Helical" evidence="1">
    <location>
        <begin position="141"/>
        <end position="164"/>
    </location>
</feature>
<keyword evidence="3" id="KW-1185">Reference proteome</keyword>
<comment type="caution">
    <text evidence="2">The sequence shown here is derived from an EMBL/GenBank/DDBJ whole genome shotgun (WGS) entry which is preliminary data.</text>
</comment>
<feature type="transmembrane region" description="Helical" evidence="1">
    <location>
        <begin position="176"/>
        <end position="201"/>
    </location>
</feature>
<dbReference type="EMBL" id="SDMQ01000007">
    <property type="protein sequence ID" value="TBT84593.1"/>
    <property type="molecule type" value="Genomic_DNA"/>
</dbReference>
<dbReference type="Proteomes" id="UP000292373">
    <property type="component" value="Unassembled WGS sequence"/>
</dbReference>
<keyword evidence="1" id="KW-0812">Transmembrane</keyword>
<gene>
    <name evidence="2" type="ORF">ET989_07945</name>
</gene>
<feature type="transmembrane region" description="Helical" evidence="1">
    <location>
        <begin position="21"/>
        <end position="40"/>
    </location>
</feature>
<sequence>MDDPRTRRAGYVPCATVPRGAVVALGCLGFLGVVLAFWRLGLPEVWYDEYVYRTAALAYRSGDFAPNFEHPPLGKLILAAWPGLDAGYAATRVLMGFVALAIAGALWWVAAHFVGWLWGSVAGLAWLLLPHRFESRARLDHLVFLDPFMVLFLVLGYGAAWHWFQTRSLRWAAAAGALVGAAAMAKLSALFVLPALLVFFVGPGRARVVLKDVAAFAAGALGTMLLFLAPMGGPGALLRMVGYQREHNADGHPVLVAGQAFDAAPWWATFRYAWDGLGAWATVVLVAALVLAVRFVRPLRLVALLLASLASFWVLFAQSRVALPHYYYDWVWLPTLALGLVLPALAEGATRWARTALVLLVAGAIVATGANAVGVLGERESGLVLVAHHVPPGRVLVAGLPPSSWPDAHLDEVISTLDAPYVQAVVVGNHPLSPVPEPLRLLVDEPPPGVRVEEVDGYRIATWQGTLALEGDRYRIVG</sequence>
<evidence type="ECO:0000313" key="3">
    <source>
        <dbReference type="Proteomes" id="UP000292373"/>
    </source>
</evidence>
<evidence type="ECO:0000313" key="2">
    <source>
        <dbReference type="EMBL" id="TBT84593.1"/>
    </source>
</evidence>
<dbReference type="AlphaFoldDB" id="A0A4Q9KE36"/>
<dbReference type="RefSeq" id="WP_131168017.1">
    <property type="nucleotide sequence ID" value="NZ_SDMQ01000007.1"/>
</dbReference>
<feature type="transmembrane region" description="Helical" evidence="1">
    <location>
        <begin position="357"/>
        <end position="377"/>
    </location>
</feature>
<protein>
    <recommendedName>
        <fullName evidence="4">Glycosyltransferase RgtA/B/C/D-like domain-containing protein</fullName>
    </recommendedName>
</protein>
<keyword evidence="1" id="KW-1133">Transmembrane helix</keyword>
<feature type="transmembrane region" description="Helical" evidence="1">
    <location>
        <begin position="213"/>
        <end position="233"/>
    </location>
</feature>
<evidence type="ECO:0000256" key="1">
    <source>
        <dbReference type="SAM" id="Phobius"/>
    </source>
</evidence>
<keyword evidence="1" id="KW-0472">Membrane</keyword>